<dbReference type="KEGG" id="vta:A0255"/>
<dbReference type="GO" id="GO:0009253">
    <property type="term" value="P:peptidoglycan catabolic process"/>
    <property type="evidence" value="ECO:0007669"/>
    <property type="project" value="InterPro"/>
</dbReference>
<gene>
    <name evidence="14" type="primary">ampD</name>
    <name evidence="14" type="ORF">VTAP4600_A0255</name>
</gene>
<evidence type="ECO:0000313" key="14">
    <source>
        <dbReference type="EMBL" id="SON48234.1"/>
    </source>
</evidence>
<dbReference type="Pfam" id="PF01510">
    <property type="entry name" value="Amidase_2"/>
    <property type="match status" value="1"/>
</dbReference>
<dbReference type="InterPro" id="IPR002502">
    <property type="entry name" value="Amidase_domain"/>
</dbReference>
<dbReference type="PANTHER" id="PTHR30417:SF4">
    <property type="entry name" value="1,6-ANHYDRO-N-ACETYLMURAMYL-L-ALANINE AMIDASE AMPD"/>
    <property type="match status" value="1"/>
</dbReference>
<reference evidence="14 15" key="1">
    <citation type="submission" date="2017-10" db="EMBL/GenBank/DDBJ databases">
        <authorList>
            <person name="Banno H."/>
            <person name="Chua N.-H."/>
        </authorList>
    </citation>
    <scope>NUCLEOTIDE SEQUENCE [LARGE SCALE GENOMIC DNA]</scope>
    <source>
        <strain evidence="14">Vibrio tapetis CECT4600</strain>
    </source>
</reference>
<feature type="domain" description="N-acetylmuramoyl-L-alanine amidase" evidence="13">
    <location>
        <begin position="17"/>
        <end position="168"/>
    </location>
</feature>
<keyword evidence="7" id="KW-0479">Metal-binding</keyword>
<organism evidence="14 15">
    <name type="scientific">Vibrio tapetis subsp. tapetis</name>
    <dbReference type="NCBI Taxonomy" id="1671868"/>
    <lineage>
        <taxon>Bacteria</taxon>
        <taxon>Pseudomonadati</taxon>
        <taxon>Pseudomonadota</taxon>
        <taxon>Gammaproteobacteria</taxon>
        <taxon>Vibrionales</taxon>
        <taxon>Vibrionaceae</taxon>
        <taxon>Vibrio</taxon>
    </lineage>
</organism>
<dbReference type="NCBIfam" id="NF008758">
    <property type="entry name" value="PRK11789.1"/>
    <property type="match status" value="1"/>
</dbReference>
<dbReference type="GO" id="GO:0046872">
    <property type="term" value="F:metal ion binding"/>
    <property type="evidence" value="ECO:0007669"/>
    <property type="project" value="UniProtKB-KW"/>
</dbReference>
<dbReference type="GO" id="GO:0071555">
    <property type="term" value="P:cell wall organization"/>
    <property type="evidence" value="ECO:0007669"/>
    <property type="project" value="UniProtKB-KW"/>
</dbReference>
<dbReference type="GO" id="GO:0005737">
    <property type="term" value="C:cytoplasm"/>
    <property type="evidence" value="ECO:0007669"/>
    <property type="project" value="UniProtKB-SubCell"/>
</dbReference>
<evidence type="ECO:0000256" key="6">
    <source>
        <dbReference type="ARBA" id="ARBA00022490"/>
    </source>
</evidence>
<dbReference type="PANTHER" id="PTHR30417">
    <property type="entry name" value="N-ACETYLMURAMOYL-L-ALANINE AMIDASE AMID"/>
    <property type="match status" value="1"/>
</dbReference>
<evidence type="ECO:0000256" key="9">
    <source>
        <dbReference type="ARBA" id="ARBA00022833"/>
    </source>
</evidence>
<name>A0A2N8Z8K1_9VIBR</name>
<dbReference type="OrthoDB" id="9794842at2"/>
<comment type="subcellular location">
    <subcellularLocation>
        <location evidence="3">Cytoplasm</location>
    </subcellularLocation>
</comment>
<dbReference type="Gene3D" id="3.40.80.10">
    <property type="entry name" value="Peptidoglycan recognition protein-like"/>
    <property type="match status" value="1"/>
</dbReference>
<protein>
    <recommendedName>
        <fullName evidence="11">1,6-anhydro-N-acetylmuramyl-L-alanine amidase AmpD</fullName>
        <ecNumber evidence="5">3.5.1.28</ecNumber>
    </recommendedName>
    <alternativeName>
        <fullName evidence="12">N-acetylmuramoyl-L-alanine amidase</fullName>
    </alternativeName>
</protein>
<dbReference type="Proteomes" id="UP000235828">
    <property type="component" value="Chromosome A"/>
</dbReference>
<dbReference type="SUPFAM" id="SSF55846">
    <property type="entry name" value="N-acetylmuramoyl-L-alanine amidase-like"/>
    <property type="match status" value="1"/>
</dbReference>
<evidence type="ECO:0000256" key="4">
    <source>
        <dbReference type="ARBA" id="ARBA00007553"/>
    </source>
</evidence>
<comment type="catalytic activity">
    <reaction evidence="1">
        <text>Hydrolyzes the link between N-acetylmuramoyl residues and L-amino acid residues in certain cell-wall glycopeptides.</text>
        <dbReference type="EC" id="3.5.1.28"/>
    </reaction>
</comment>
<dbReference type="AlphaFoldDB" id="A0A2N8Z8K1"/>
<dbReference type="RefSeq" id="WP_102521142.1">
    <property type="nucleotide sequence ID" value="NZ_LT960611.1"/>
</dbReference>
<comment type="cofactor">
    <cofactor evidence="2">
        <name>Zn(2+)</name>
        <dbReference type="ChEBI" id="CHEBI:29105"/>
    </cofactor>
</comment>
<dbReference type="InterPro" id="IPR051206">
    <property type="entry name" value="NAMLAA_amidase_2"/>
</dbReference>
<keyword evidence="6" id="KW-0963">Cytoplasm</keyword>
<dbReference type="EMBL" id="LT960611">
    <property type="protein sequence ID" value="SON48234.1"/>
    <property type="molecule type" value="Genomic_DNA"/>
</dbReference>
<evidence type="ECO:0000256" key="12">
    <source>
        <dbReference type="ARBA" id="ARBA00042615"/>
    </source>
</evidence>
<dbReference type="InterPro" id="IPR036505">
    <property type="entry name" value="Amidase/PGRP_sf"/>
</dbReference>
<dbReference type="EC" id="3.5.1.28" evidence="5"/>
<sequence>MKIDENHWLTQAKHVPSPHFDSRPNDAVISLLVLHHISLPPLQYGGPYIEQFFQGKLDASKHPFFKVIEKMKVSAHCLIRRDGQVVQFVPFNARAWHAGKSSFAGKERCNDYSIGIELEGSEFDAYSSEQYQSLALLSKVIMQNYPAISPSRVTGHQYISPLRKSDPGLCFDWKMYRESLK</sequence>
<keyword evidence="10" id="KW-0961">Cell wall biogenesis/degradation</keyword>
<evidence type="ECO:0000313" key="15">
    <source>
        <dbReference type="Proteomes" id="UP000235828"/>
    </source>
</evidence>
<evidence type="ECO:0000256" key="1">
    <source>
        <dbReference type="ARBA" id="ARBA00001561"/>
    </source>
</evidence>
<proteinExistence type="inferred from homology"/>
<evidence type="ECO:0000256" key="3">
    <source>
        <dbReference type="ARBA" id="ARBA00004496"/>
    </source>
</evidence>
<dbReference type="GO" id="GO:0009254">
    <property type="term" value="P:peptidoglycan turnover"/>
    <property type="evidence" value="ECO:0007669"/>
    <property type="project" value="TreeGrafter"/>
</dbReference>
<dbReference type="GO" id="GO:0008745">
    <property type="term" value="F:N-acetylmuramoyl-L-alanine amidase activity"/>
    <property type="evidence" value="ECO:0007669"/>
    <property type="project" value="UniProtKB-EC"/>
</dbReference>
<dbReference type="SMART" id="SM00644">
    <property type="entry name" value="Ami_2"/>
    <property type="match status" value="1"/>
</dbReference>
<comment type="similarity">
    <text evidence="4">Belongs to the N-acetylmuramoyl-L-alanine amidase 2 family.</text>
</comment>
<evidence type="ECO:0000256" key="5">
    <source>
        <dbReference type="ARBA" id="ARBA00011901"/>
    </source>
</evidence>
<evidence type="ECO:0000256" key="10">
    <source>
        <dbReference type="ARBA" id="ARBA00023316"/>
    </source>
</evidence>
<accession>A0A2N8Z8K1</accession>
<keyword evidence="15" id="KW-1185">Reference proteome</keyword>
<keyword evidence="9" id="KW-0862">Zinc</keyword>
<keyword evidence="8 14" id="KW-0378">Hydrolase</keyword>
<evidence type="ECO:0000256" key="8">
    <source>
        <dbReference type="ARBA" id="ARBA00022801"/>
    </source>
</evidence>
<evidence type="ECO:0000256" key="7">
    <source>
        <dbReference type="ARBA" id="ARBA00022723"/>
    </source>
</evidence>
<evidence type="ECO:0000256" key="2">
    <source>
        <dbReference type="ARBA" id="ARBA00001947"/>
    </source>
</evidence>
<evidence type="ECO:0000256" key="11">
    <source>
        <dbReference type="ARBA" id="ARBA00039257"/>
    </source>
</evidence>
<dbReference type="CDD" id="cd06583">
    <property type="entry name" value="PGRP"/>
    <property type="match status" value="1"/>
</dbReference>
<evidence type="ECO:0000259" key="13">
    <source>
        <dbReference type="SMART" id="SM00644"/>
    </source>
</evidence>